<dbReference type="PANTHER" id="PTHR15633:SF2">
    <property type="entry name" value="NUCLEOLAR PROTEIN 11"/>
    <property type="match status" value="1"/>
</dbReference>
<evidence type="ECO:0000259" key="7">
    <source>
        <dbReference type="Pfam" id="PF08168"/>
    </source>
</evidence>
<dbReference type="EMBL" id="KK852567">
    <property type="protein sequence ID" value="KDR21195.1"/>
    <property type="molecule type" value="Genomic_DNA"/>
</dbReference>
<organism evidence="9 10">
    <name type="scientific">Zootermopsis nevadensis</name>
    <name type="common">Dampwood termite</name>
    <dbReference type="NCBI Taxonomy" id="136037"/>
    <lineage>
        <taxon>Eukaryota</taxon>
        <taxon>Metazoa</taxon>
        <taxon>Ecdysozoa</taxon>
        <taxon>Arthropoda</taxon>
        <taxon>Hexapoda</taxon>
        <taxon>Insecta</taxon>
        <taxon>Pterygota</taxon>
        <taxon>Neoptera</taxon>
        <taxon>Polyneoptera</taxon>
        <taxon>Dictyoptera</taxon>
        <taxon>Blattodea</taxon>
        <taxon>Blattoidea</taxon>
        <taxon>Termitoidae</taxon>
        <taxon>Termopsidae</taxon>
        <taxon>Zootermopsis</taxon>
    </lineage>
</organism>
<feature type="domain" description="Nucleolar protein 11 C-terminal" evidence="8">
    <location>
        <begin position="379"/>
        <end position="580"/>
    </location>
</feature>
<keyword evidence="10" id="KW-1185">Reference proteome</keyword>
<dbReference type="GO" id="GO:0005730">
    <property type="term" value="C:nucleolus"/>
    <property type="evidence" value="ECO:0007669"/>
    <property type="project" value="UniProtKB-SubCell"/>
</dbReference>
<evidence type="ECO:0000256" key="6">
    <source>
        <dbReference type="ARBA" id="ARBA00023242"/>
    </source>
</evidence>
<dbReference type="FunCoup" id="A0A067RKT6">
    <property type="interactions" value="275"/>
</dbReference>
<dbReference type="Pfam" id="PF20998">
    <property type="entry name" value="Nol11_C"/>
    <property type="match status" value="1"/>
</dbReference>
<dbReference type="eggNOG" id="ENOG502SB74">
    <property type="taxonomic scope" value="Eukaryota"/>
</dbReference>
<accession>A0A067RKT6</accession>
<keyword evidence="3" id="KW-0805">Transcription regulation</keyword>
<reference evidence="9 10" key="1">
    <citation type="journal article" date="2014" name="Nat. Commun.">
        <title>Molecular traces of alternative social organization in a termite genome.</title>
        <authorList>
            <person name="Terrapon N."/>
            <person name="Li C."/>
            <person name="Robertson H.M."/>
            <person name="Ji L."/>
            <person name="Meng X."/>
            <person name="Booth W."/>
            <person name="Chen Z."/>
            <person name="Childers C.P."/>
            <person name="Glastad K.M."/>
            <person name="Gokhale K."/>
            <person name="Gowin J."/>
            <person name="Gronenberg W."/>
            <person name="Hermansen R.A."/>
            <person name="Hu H."/>
            <person name="Hunt B.G."/>
            <person name="Huylmans A.K."/>
            <person name="Khalil S.M."/>
            <person name="Mitchell R.D."/>
            <person name="Munoz-Torres M.C."/>
            <person name="Mustard J.A."/>
            <person name="Pan H."/>
            <person name="Reese J.T."/>
            <person name="Scharf M.E."/>
            <person name="Sun F."/>
            <person name="Vogel H."/>
            <person name="Xiao J."/>
            <person name="Yang W."/>
            <person name="Yang Z."/>
            <person name="Yang Z."/>
            <person name="Zhou J."/>
            <person name="Zhu J."/>
            <person name="Brent C.S."/>
            <person name="Elsik C.G."/>
            <person name="Goodisman M.A."/>
            <person name="Liberles D.A."/>
            <person name="Roe R.M."/>
            <person name="Vargo E.L."/>
            <person name="Vilcinskas A."/>
            <person name="Wang J."/>
            <person name="Bornberg-Bauer E."/>
            <person name="Korb J."/>
            <person name="Zhang G."/>
            <person name="Liebig J."/>
        </authorList>
    </citation>
    <scope>NUCLEOTIDE SEQUENCE [LARGE SCALE GENOMIC DNA]</scope>
    <source>
        <tissue evidence="9">Whole organism</tissue>
    </source>
</reference>
<keyword evidence="5" id="KW-0804">Transcription</keyword>
<evidence type="ECO:0000256" key="3">
    <source>
        <dbReference type="ARBA" id="ARBA00023015"/>
    </source>
</evidence>
<comment type="subcellular location">
    <subcellularLocation>
        <location evidence="1">Nucleus</location>
        <location evidence="1">Nucleolus</location>
    </subcellularLocation>
</comment>
<name>A0A067RKT6_ZOONE</name>
<feature type="domain" description="Nucleolar protein 11 N-terminal" evidence="7">
    <location>
        <begin position="1"/>
        <end position="322"/>
    </location>
</feature>
<dbReference type="InParanoid" id="A0A067RKT6"/>
<evidence type="ECO:0000313" key="10">
    <source>
        <dbReference type="Proteomes" id="UP000027135"/>
    </source>
</evidence>
<dbReference type="InterPro" id="IPR012584">
    <property type="entry name" value="NOL11_N"/>
</dbReference>
<evidence type="ECO:0000256" key="4">
    <source>
        <dbReference type="ARBA" id="ARBA00023159"/>
    </source>
</evidence>
<evidence type="ECO:0000256" key="2">
    <source>
        <dbReference type="ARBA" id="ARBA00022552"/>
    </source>
</evidence>
<dbReference type="OMA" id="QGTTGQC"/>
<evidence type="ECO:0000313" key="9">
    <source>
        <dbReference type="EMBL" id="KDR21195.1"/>
    </source>
</evidence>
<dbReference type="PANTHER" id="PTHR15633">
    <property type="entry name" value="NUCLEOLAR PROTEIN 11"/>
    <property type="match status" value="1"/>
</dbReference>
<proteinExistence type="predicted"/>
<keyword evidence="4" id="KW-0010">Activator</keyword>
<keyword evidence="2" id="KW-0698">rRNA processing</keyword>
<evidence type="ECO:0000256" key="1">
    <source>
        <dbReference type="ARBA" id="ARBA00004604"/>
    </source>
</evidence>
<keyword evidence="6" id="KW-0539">Nucleus</keyword>
<dbReference type="OrthoDB" id="6502630at2759"/>
<dbReference type="AlphaFoldDB" id="A0A067RKT6"/>
<protein>
    <submittedName>
        <fullName evidence="9">Nucleolar protein 11</fullName>
    </submittedName>
</protein>
<dbReference type="GO" id="GO:0003723">
    <property type="term" value="F:RNA binding"/>
    <property type="evidence" value="ECO:0007669"/>
    <property type="project" value="TreeGrafter"/>
</dbReference>
<dbReference type="GO" id="GO:0030490">
    <property type="term" value="P:maturation of SSU-rRNA"/>
    <property type="evidence" value="ECO:0007669"/>
    <property type="project" value="InterPro"/>
</dbReference>
<evidence type="ECO:0000256" key="5">
    <source>
        <dbReference type="ARBA" id="ARBA00023163"/>
    </source>
</evidence>
<dbReference type="InterPro" id="IPR042859">
    <property type="entry name" value="NOL11"/>
</dbReference>
<evidence type="ECO:0000259" key="8">
    <source>
        <dbReference type="Pfam" id="PF20998"/>
    </source>
</evidence>
<dbReference type="Proteomes" id="UP000027135">
    <property type="component" value="Unassembled WGS sequence"/>
</dbReference>
<gene>
    <name evidence="9" type="ORF">L798_03601</name>
</gene>
<sequence>MARLCAYYSLFPLIDHRSLLGIAEDSTSDCVIVTLGKNIIRYKLLNQKQISSWSSIEKLSSPVVYDAVGNQYIAVFNRNQLRLWTEQEENVDKIKKIKFEQQIHCVIPQTNGSEPLIMFTNGAVYPLSTAVETRKEENISSLLDTNEIIEDYHLLANETCTFLTILSRNSLDVTHFHVVPVTGNISCIKLKVERENFCLMGQTTMQQESSCNFLTLWSDGKLYSLPFHPQPFPKLPGTLVNTVRAVSMKHPVALVSLSSSHVAIYGADPSEEGAALIIYNVQFGVVQSRHHFKLFASPPCLWHAGTNLLIATAHNLVVVPYKLEAQRLCALVGAHCSGSARPEHDSDVQELHQAQCSNWGANGTMKDIFAESDQHVPEALKEHLEALQADGCCQSMMIEKLLPLLLETKAISELVWCIEHFTDIPERSLVQILLFSLENFTKTEKQEPYHKLLNAVLHAPFSDVCLMPSLHTLPFHHTLTLLHHLAEEFEADVSEVKLCNLVEWTSLLLDAHYQRYLLSGDPQVLQLLRRIRGLVIDQIVHMNELKGLLPLLQQFEEGKLSVKKPQFANKLYSIEWLRLY</sequence>
<dbReference type="InterPro" id="IPR048897">
    <property type="entry name" value="Nol11_C"/>
</dbReference>
<dbReference type="Pfam" id="PF08168">
    <property type="entry name" value="NOL11_N"/>
    <property type="match status" value="1"/>
</dbReference>